<dbReference type="Proteomes" id="UP000492821">
    <property type="component" value="Unassembled WGS sequence"/>
</dbReference>
<proteinExistence type="predicted"/>
<keyword evidence="1" id="KW-1185">Reference proteome</keyword>
<evidence type="ECO:0000313" key="2">
    <source>
        <dbReference type="WBParaSite" id="Pan_g6209.t1"/>
    </source>
</evidence>
<reference evidence="2" key="2">
    <citation type="submission" date="2020-10" db="UniProtKB">
        <authorList>
            <consortium name="WormBaseParasite"/>
        </authorList>
    </citation>
    <scope>IDENTIFICATION</scope>
</reference>
<sequence>MAAPRIGGWHLLDLIAPYPSLRKLFLQVIPEKYVTPVFLKGAPKFGVFIEVDVNGNIIDSWQDPSGKVRFISQATDTGDAIYIGSYGHPFLAKINR</sequence>
<dbReference type="AlphaFoldDB" id="A0A7E4W1B5"/>
<organism evidence="1 2">
    <name type="scientific">Panagrellus redivivus</name>
    <name type="common">Microworm</name>
    <dbReference type="NCBI Taxonomy" id="6233"/>
    <lineage>
        <taxon>Eukaryota</taxon>
        <taxon>Metazoa</taxon>
        <taxon>Ecdysozoa</taxon>
        <taxon>Nematoda</taxon>
        <taxon>Chromadorea</taxon>
        <taxon>Rhabditida</taxon>
        <taxon>Tylenchina</taxon>
        <taxon>Panagrolaimomorpha</taxon>
        <taxon>Panagrolaimoidea</taxon>
        <taxon>Panagrolaimidae</taxon>
        <taxon>Panagrellus</taxon>
    </lineage>
</organism>
<dbReference type="WBParaSite" id="Pan_g6209.t1">
    <property type="protein sequence ID" value="Pan_g6209.t1"/>
    <property type="gene ID" value="Pan_g6209"/>
</dbReference>
<accession>A0A7E4W1B5</accession>
<evidence type="ECO:0000313" key="1">
    <source>
        <dbReference type="Proteomes" id="UP000492821"/>
    </source>
</evidence>
<reference evidence="1" key="1">
    <citation type="journal article" date="2013" name="Genetics">
        <title>The draft genome and transcriptome of Panagrellus redivivus are shaped by the harsh demands of a free-living lifestyle.</title>
        <authorList>
            <person name="Srinivasan J."/>
            <person name="Dillman A.R."/>
            <person name="Macchietto M.G."/>
            <person name="Heikkinen L."/>
            <person name="Lakso M."/>
            <person name="Fracchia K.M."/>
            <person name="Antoshechkin I."/>
            <person name="Mortazavi A."/>
            <person name="Wong G."/>
            <person name="Sternberg P.W."/>
        </authorList>
    </citation>
    <scope>NUCLEOTIDE SEQUENCE [LARGE SCALE GENOMIC DNA]</scope>
    <source>
        <strain evidence="1">MT8872</strain>
    </source>
</reference>
<name>A0A7E4W1B5_PANRE</name>
<protein>
    <submittedName>
        <fullName evidence="2">Bac_rhamnosid_C domain-containing protein</fullName>
    </submittedName>
</protein>